<dbReference type="OrthoDB" id="78897at2759"/>
<evidence type="ECO:0000313" key="3">
    <source>
        <dbReference type="Proteomes" id="UP000030745"/>
    </source>
</evidence>
<dbReference type="VEuPathDB" id="FungiDB:SPRG_05642"/>
<keyword evidence="1" id="KW-0812">Transmembrane</keyword>
<accession>A0A067CT58</accession>
<feature type="transmembrane region" description="Helical" evidence="1">
    <location>
        <begin position="329"/>
        <end position="348"/>
    </location>
</feature>
<feature type="transmembrane region" description="Helical" evidence="1">
    <location>
        <begin position="287"/>
        <end position="308"/>
    </location>
</feature>
<feature type="transmembrane region" description="Helical" evidence="1">
    <location>
        <begin position="376"/>
        <end position="397"/>
    </location>
</feature>
<organism evidence="2 3">
    <name type="scientific">Saprolegnia parasitica (strain CBS 223.65)</name>
    <dbReference type="NCBI Taxonomy" id="695850"/>
    <lineage>
        <taxon>Eukaryota</taxon>
        <taxon>Sar</taxon>
        <taxon>Stramenopiles</taxon>
        <taxon>Oomycota</taxon>
        <taxon>Saprolegniomycetes</taxon>
        <taxon>Saprolegniales</taxon>
        <taxon>Saprolegniaceae</taxon>
        <taxon>Saprolegnia</taxon>
    </lineage>
</organism>
<dbReference type="EMBL" id="KK583205">
    <property type="protein sequence ID" value="KDO29691.1"/>
    <property type="molecule type" value="Genomic_DNA"/>
</dbReference>
<evidence type="ECO:0000256" key="1">
    <source>
        <dbReference type="SAM" id="Phobius"/>
    </source>
</evidence>
<keyword evidence="1" id="KW-0472">Membrane</keyword>
<sequence>MPKVVAVAGPAREFRVHRNRGAWLLCVVMLANLISIPARAYLSESFPGLDPTIDAPVFASFAALENATLTAYMTTYIDVSALGYQYDDTNSIYVLRRTLNMSTTSTTLRCFQEFALGLPGLIYYTAAQLNFLCAFLASDTRLSYVNRGSCHVDRSCALDIGHSCIWLSQRKGDHPDVYILSYAYTAVRWNDWLWIKLFYRIAITGLVSQRLYSGYWRHVRDLEIVLRQHGHCPGLDAHKWRYELVLGDPTAIVLMDSWVAFALVVDTWLSTNTIGVAILLATQVDDLWAMFLSLVYLSRTVWFAYFGLCATAHTLKKWRFEHAFSEVDPTLVAVAVAIYGPLLSQLSAHMEGLVRLYHWLFALCVPENAEAHENELGPGCAMFTLMIGSLPLLYGFAHPRWARRMHAWKRKVAPAVLQDYASPLYNGLKNRVFVRFLSTLHTPTLRAEGGSVYALFATNPRYKNCPTISLRSADCFLLCYHNEALVTKIRLSLLDNLDRNLADPALAVRIASVVATSNMNELVLHPSQPPTLRRPRIPSPWCI</sequence>
<protein>
    <submittedName>
        <fullName evidence="2">Uncharacterized protein</fullName>
    </submittedName>
</protein>
<evidence type="ECO:0000313" key="2">
    <source>
        <dbReference type="EMBL" id="KDO29691.1"/>
    </source>
</evidence>
<dbReference type="RefSeq" id="XP_012199748.1">
    <property type="nucleotide sequence ID" value="XM_012344358.1"/>
</dbReference>
<feature type="transmembrane region" description="Helical" evidence="1">
    <location>
        <begin position="121"/>
        <end position="138"/>
    </location>
</feature>
<keyword evidence="1" id="KW-1133">Transmembrane helix</keyword>
<dbReference type="GeneID" id="24128031"/>
<feature type="transmembrane region" description="Helical" evidence="1">
    <location>
        <begin position="21"/>
        <end position="42"/>
    </location>
</feature>
<proteinExistence type="predicted"/>
<dbReference type="Proteomes" id="UP000030745">
    <property type="component" value="Unassembled WGS sequence"/>
</dbReference>
<gene>
    <name evidence="2" type="ORF">SPRG_05642</name>
</gene>
<keyword evidence="3" id="KW-1185">Reference proteome</keyword>
<feature type="transmembrane region" description="Helical" evidence="1">
    <location>
        <begin position="258"/>
        <end position="281"/>
    </location>
</feature>
<name>A0A067CT58_SAPPC</name>
<dbReference type="AlphaFoldDB" id="A0A067CT58"/>
<reference evidence="2 3" key="1">
    <citation type="journal article" date="2013" name="PLoS Genet.">
        <title>Distinctive expansion of potential virulence genes in the genome of the oomycete fish pathogen Saprolegnia parasitica.</title>
        <authorList>
            <person name="Jiang R.H."/>
            <person name="de Bruijn I."/>
            <person name="Haas B.J."/>
            <person name="Belmonte R."/>
            <person name="Lobach L."/>
            <person name="Christie J."/>
            <person name="van den Ackerveken G."/>
            <person name="Bottin A."/>
            <person name="Bulone V."/>
            <person name="Diaz-Moreno S.M."/>
            <person name="Dumas B."/>
            <person name="Fan L."/>
            <person name="Gaulin E."/>
            <person name="Govers F."/>
            <person name="Grenville-Briggs L.J."/>
            <person name="Horner N.R."/>
            <person name="Levin J.Z."/>
            <person name="Mammella M."/>
            <person name="Meijer H.J."/>
            <person name="Morris P."/>
            <person name="Nusbaum C."/>
            <person name="Oome S."/>
            <person name="Phillips A.J."/>
            <person name="van Rooyen D."/>
            <person name="Rzeszutek E."/>
            <person name="Saraiva M."/>
            <person name="Secombes C.J."/>
            <person name="Seidl M.F."/>
            <person name="Snel B."/>
            <person name="Stassen J.H."/>
            <person name="Sykes S."/>
            <person name="Tripathy S."/>
            <person name="van den Berg H."/>
            <person name="Vega-Arreguin J.C."/>
            <person name="Wawra S."/>
            <person name="Young S.K."/>
            <person name="Zeng Q."/>
            <person name="Dieguez-Uribeondo J."/>
            <person name="Russ C."/>
            <person name="Tyler B.M."/>
            <person name="van West P."/>
        </authorList>
    </citation>
    <scope>NUCLEOTIDE SEQUENCE [LARGE SCALE GENOMIC DNA]</scope>
    <source>
        <strain evidence="2 3">CBS 223.65</strain>
    </source>
</reference>
<dbReference type="KEGG" id="spar:SPRG_05642"/>